<dbReference type="InterPro" id="IPR018499">
    <property type="entry name" value="Tetraspanin/Peripherin"/>
</dbReference>
<keyword evidence="10" id="KW-1185">Reference proteome</keyword>
<feature type="region of interest" description="Disordered" evidence="5">
    <location>
        <begin position="296"/>
        <end position="340"/>
    </location>
</feature>
<dbReference type="Pfam" id="PF00335">
    <property type="entry name" value="Tetraspanin"/>
    <property type="match status" value="1"/>
</dbReference>
<feature type="transmembrane region" description="Helical" evidence="6">
    <location>
        <begin position="93"/>
        <end position="118"/>
    </location>
</feature>
<evidence type="ECO:0000313" key="10">
    <source>
        <dbReference type="Proteomes" id="UP000215902"/>
    </source>
</evidence>
<gene>
    <name evidence="9" type="ORF">BOX15_Mlig010859g1</name>
    <name evidence="8" type="ORF">BOX15_Mlig010859g2</name>
    <name evidence="7" type="ORF">BOX15_Mlig010859g3</name>
</gene>
<comment type="caution">
    <text evidence="7">The sequence shown here is derived from an EMBL/GenBank/DDBJ whole genome shotgun (WGS) entry which is preliminary data.</text>
</comment>
<evidence type="ECO:0000256" key="3">
    <source>
        <dbReference type="ARBA" id="ARBA00022989"/>
    </source>
</evidence>
<keyword evidence="3 6" id="KW-1133">Transmembrane helix</keyword>
<evidence type="ECO:0000256" key="4">
    <source>
        <dbReference type="ARBA" id="ARBA00023136"/>
    </source>
</evidence>
<protein>
    <recommendedName>
        <fullName evidence="11">Tetraspanin</fullName>
    </recommendedName>
</protein>
<reference evidence="7 10" key="1">
    <citation type="submission" date="2017-06" db="EMBL/GenBank/DDBJ databases">
        <title>A platform for efficient transgenesis in Macrostomum lignano, a flatworm model organism for stem cell research.</title>
        <authorList>
            <person name="Berezikov E."/>
        </authorList>
    </citation>
    <scope>NUCLEOTIDE SEQUENCE [LARGE SCALE GENOMIC DNA]</scope>
    <source>
        <strain evidence="7">DV1</strain>
        <tissue evidence="7">Whole organism</tissue>
    </source>
</reference>
<dbReference type="PANTHER" id="PTHR19282">
    <property type="entry name" value="TETRASPANIN"/>
    <property type="match status" value="1"/>
</dbReference>
<dbReference type="OrthoDB" id="6279736at2759"/>
<evidence type="ECO:0000313" key="7">
    <source>
        <dbReference type="EMBL" id="PAA52849.1"/>
    </source>
</evidence>
<dbReference type="Gene3D" id="1.10.1450.10">
    <property type="entry name" value="Tetraspanin"/>
    <property type="match status" value="1"/>
</dbReference>
<proteinExistence type="predicted"/>
<organism evidence="7 10">
    <name type="scientific">Macrostomum lignano</name>
    <dbReference type="NCBI Taxonomy" id="282301"/>
    <lineage>
        <taxon>Eukaryota</taxon>
        <taxon>Metazoa</taxon>
        <taxon>Spiralia</taxon>
        <taxon>Lophotrochozoa</taxon>
        <taxon>Platyhelminthes</taxon>
        <taxon>Rhabditophora</taxon>
        <taxon>Macrostomorpha</taxon>
        <taxon>Macrostomida</taxon>
        <taxon>Macrostomidae</taxon>
        <taxon>Macrostomum</taxon>
    </lineage>
</organism>
<dbReference type="SUPFAM" id="SSF48652">
    <property type="entry name" value="Tetraspanin"/>
    <property type="match status" value="1"/>
</dbReference>
<dbReference type="InterPro" id="IPR008952">
    <property type="entry name" value="Tetraspanin_EC2_sf"/>
</dbReference>
<feature type="transmembrane region" description="Helical" evidence="6">
    <location>
        <begin position="65"/>
        <end position="86"/>
    </location>
</feature>
<evidence type="ECO:0000256" key="6">
    <source>
        <dbReference type="SAM" id="Phobius"/>
    </source>
</evidence>
<evidence type="ECO:0000256" key="2">
    <source>
        <dbReference type="ARBA" id="ARBA00022692"/>
    </source>
</evidence>
<dbReference type="Proteomes" id="UP000215902">
    <property type="component" value="Unassembled WGS sequence"/>
</dbReference>
<evidence type="ECO:0000313" key="8">
    <source>
        <dbReference type="EMBL" id="PAA64731.1"/>
    </source>
</evidence>
<feature type="compositionally biased region" description="Low complexity" evidence="5">
    <location>
        <begin position="296"/>
        <end position="309"/>
    </location>
</feature>
<dbReference type="EMBL" id="NIVC01001723">
    <property type="protein sequence ID" value="PAA64731.1"/>
    <property type="molecule type" value="Genomic_DNA"/>
</dbReference>
<evidence type="ECO:0000313" key="9">
    <source>
        <dbReference type="EMBL" id="PAA73610.1"/>
    </source>
</evidence>
<dbReference type="CDD" id="cd03156">
    <property type="entry name" value="uroplakin_I_like_LEL"/>
    <property type="match status" value="1"/>
</dbReference>
<sequence>MGEVDYAAIRFLFIGAITASLIFSVGIISLGVWILADASLLSFWLNKIVITDYGALTVSLRVSSYMPIGLGLVATISFGLGLLHVLRGGKALLVAYMVFTAIAIVLEIVLAIVPMGMWRTVETELPTYMKSTLQSEYRGISEGSDYPNSIIWDVMQIQLECCGYNGPSDFTTSYGTYASLWHNQYRHYKADGVTYSGVDYMFPVSCCKFSDKSITAKQDFANYESYVGNKQCPVTGVDYHSNSCQEPMKSYVYVYFSVILAASIVMLVVHSVSIFLSAYLFKKRLVPAGRYRPMSSVSSSLGLRSTNSGKVSPLSWHPRGGGAAASSTRPGYARPATFSVSDGRSNPPYVGRW</sequence>
<dbReference type="EMBL" id="NIVC01001003">
    <property type="protein sequence ID" value="PAA73610.1"/>
    <property type="molecule type" value="Genomic_DNA"/>
</dbReference>
<name>A0A267DW87_9PLAT</name>
<dbReference type="PANTHER" id="PTHR19282:SF544">
    <property type="entry name" value="TETRASPANIN"/>
    <property type="match status" value="1"/>
</dbReference>
<dbReference type="STRING" id="282301.A0A267DW87"/>
<evidence type="ECO:0008006" key="11">
    <source>
        <dbReference type="Google" id="ProtNLM"/>
    </source>
</evidence>
<accession>A0A267DW87</accession>
<dbReference type="EMBL" id="NIVC01003175">
    <property type="protein sequence ID" value="PAA52849.1"/>
    <property type="molecule type" value="Genomic_DNA"/>
</dbReference>
<keyword evidence="4 6" id="KW-0472">Membrane</keyword>
<evidence type="ECO:0000256" key="1">
    <source>
        <dbReference type="ARBA" id="ARBA00004141"/>
    </source>
</evidence>
<dbReference type="GO" id="GO:0005886">
    <property type="term" value="C:plasma membrane"/>
    <property type="evidence" value="ECO:0007669"/>
    <property type="project" value="TreeGrafter"/>
</dbReference>
<feature type="transmembrane region" description="Helical" evidence="6">
    <location>
        <begin position="252"/>
        <end position="281"/>
    </location>
</feature>
<dbReference type="AlphaFoldDB" id="A0A267DW87"/>
<keyword evidence="2 6" id="KW-0812">Transmembrane</keyword>
<comment type="subcellular location">
    <subcellularLocation>
        <location evidence="1">Membrane</location>
        <topology evidence="1">Multi-pass membrane protein</topology>
    </subcellularLocation>
</comment>
<feature type="transmembrane region" description="Helical" evidence="6">
    <location>
        <begin position="12"/>
        <end position="36"/>
    </location>
</feature>
<evidence type="ECO:0000256" key="5">
    <source>
        <dbReference type="SAM" id="MobiDB-lite"/>
    </source>
</evidence>